<feature type="region of interest" description="Disordered" evidence="1">
    <location>
        <begin position="258"/>
        <end position="322"/>
    </location>
</feature>
<protein>
    <submittedName>
        <fullName evidence="4">Uncharacterized protein</fullName>
    </submittedName>
</protein>
<evidence type="ECO:0000313" key="4">
    <source>
        <dbReference type="EMBL" id="GEU69056.1"/>
    </source>
</evidence>
<sequence length="496" mass="57231">EKYRGRGYDRGQEAEQKQVKIMEDMRDKDSSASFHATYCKEELERFKLRSNKVRLAYDKILDIASIRDVVLKTSFGTSWTLKDVRYTLGLKRRLISVGQLDEEGYHVGFGDQQWKVTNGSLVVARGSPYMVEDWYEHVSFQRQRSRCTEGYHYYDTIIEDYIKSCGRYNANLQFGVAKRLSRTFRAESTGIHAEALKILWEYSVSTAYLIYHIPYFPIWLRIPEEEWRGKDISLTHLKKSQVVLVDISKSLAENDNKVAEHGLSSEITQSPGESSDTSERFENNGSFEYSERSDEEYSKDGASSKVGGFETPHVRRSNRESRAPIRYSPSANYLLLTGNGKPESYSKALSSKESVQWKKAINEEIVSLEKNQTRSLVRLPAGKKASQSLWMFRVKEKQDDNKRYKARLVVKGIQQKREVEYNAIFSSVVKMTTIRYTKSLIHLMKNLKVGDEREVEVLRNFNWPPSELLTEDGVLPERGYSQFNDVSSGYLVSKVS</sequence>
<feature type="domain" description="Reverse transcriptase Ty1/copia-type" evidence="2">
    <location>
        <begin position="371"/>
        <end position="437"/>
    </location>
</feature>
<comment type="caution">
    <text evidence="4">The sequence shown here is derived from an EMBL/GenBank/DDBJ whole genome shotgun (WGS) entry which is preliminary data.</text>
</comment>
<gene>
    <name evidence="4" type="ORF">Tci_041034</name>
</gene>
<accession>A0A6L2M4W1</accession>
<feature type="compositionally biased region" description="Polar residues" evidence="1">
    <location>
        <begin position="265"/>
        <end position="275"/>
    </location>
</feature>
<organism evidence="4">
    <name type="scientific">Tanacetum cinerariifolium</name>
    <name type="common">Dalmatian daisy</name>
    <name type="synonym">Chrysanthemum cinerariifolium</name>
    <dbReference type="NCBI Taxonomy" id="118510"/>
    <lineage>
        <taxon>Eukaryota</taxon>
        <taxon>Viridiplantae</taxon>
        <taxon>Streptophyta</taxon>
        <taxon>Embryophyta</taxon>
        <taxon>Tracheophyta</taxon>
        <taxon>Spermatophyta</taxon>
        <taxon>Magnoliopsida</taxon>
        <taxon>eudicotyledons</taxon>
        <taxon>Gunneridae</taxon>
        <taxon>Pentapetalae</taxon>
        <taxon>asterids</taxon>
        <taxon>campanulids</taxon>
        <taxon>Asterales</taxon>
        <taxon>Asteraceae</taxon>
        <taxon>Asteroideae</taxon>
        <taxon>Anthemideae</taxon>
        <taxon>Anthemidinae</taxon>
        <taxon>Tanacetum</taxon>
    </lineage>
</organism>
<proteinExistence type="predicted"/>
<reference evidence="4" key="1">
    <citation type="journal article" date="2019" name="Sci. Rep.">
        <title>Draft genome of Tanacetum cinerariifolium, the natural source of mosquito coil.</title>
        <authorList>
            <person name="Yamashiro T."/>
            <person name="Shiraishi A."/>
            <person name="Satake H."/>
            <person name="Nakayama K."/>
        </authorList>
    </citation>
    <scope>NUCLEOTIDE SEQUENCE</scope>
</reference>
<dbReference type="Pfam" id="PF22936">
    <property type="entry name" value="Pol_BBD"/>
    <property type="match status" value="1"/>
</dbReference>
<feature type="domain" description="Retrovirus-related Pol polyprotein from transposon TNT 1-94-like beta-barrel" evidence="3">
    <location>
        <begin position="29"/>
        <end position="105"/>
    </location>
</feature>
<feature type="non-terminal residue" evidence="4">
    <location>
        <position position="1"/>
    </location>
</feature>
<evidence type="ECO:0000256" key="1">
    <source>
        <dbReference type="SAM" id="MobiDB-lite"/>
    </source>
</evidence>
<feature type="compositionally biased region" description="Basic and acidic residues" evidence="1">
    <location>
        <begin position="289"/>
        <end position="299"/>
    </location>
</feature>
<name>A0A6L2M4W1_TANCI</name>
<evidence type="ECO:0000259" key="3">
    <source>
        <dbReference type="Pfam" id="PF22936"/>
    </source>
</evidence>
<dbReference type="InterPro" id="IPR013103">
    <property type="entry name" value="RVT_2"/>
</dbReference>
<dbReference type="EMBL" id="BKCJ010005864">
    <property type="protein sequence ID" value="GEU69056.1"/>
    <property type="molecule type" value="Genomic_DNA"/>
</dbReference>
<evidence type="ECO:0000259" key="2">
    <source>
        <dbReference type="Pfam" id="PF07727"/>
    </source>
</evidence>
<dbReference type="AlphaFoldDB" id="A0A6L2M4W1"/>
<dbReference type="InterPro" id="IPR054722">
    <property type="entry name" value="PolX-like_BBD"/>
</dbReference>
<dbReference type="Pfam" id="PF07727">
    <property type="entry name" value="RVT_2"/>
    <property type="match status" value="1"/>
</dbReference>